<keyword evidence="2" id="KW-0378">Hydrolase</keyword>
<evidence type="ECO:0000313" key="3">
    <source>
        <dbReference type="Proteomes" id="UP001529491"/>
    </source>
</evidence>
<reference evidence="2 3" key="1">
    <citation type="submission" date="2023-10" db="EMBL/GenBank/DDBJ databases">
        <title>Complete genome sequence of Shewanella sp. DAU334.</title>
        <authorList>
            <person name="Lee Y.-S."/>
            <person name="Jeong H.-R."/>
            <person name="Hwang E.-J."/>
            <person name="Choi Y.-L."/>
            <person name="Kim G.-D."/>
        </authorList>
    </citation>
    <scope>NUCLEOTIDE SEQUENCE [LARGE SCALE GENOMIC DNA]</scope>
    <source>
        <strain evidence="2 3">DAU334</strain>
    </source>
</reference>
<dbReference type="InterPro" id="IPR006385">
    <property type="entry name" value="HAD_hydro_SerB1"/>
</dbReference>
<keyword evidence="1" id="KW-0812">Transmembrane</keyword>
<dbReference type="EMBL" id="CP136522">
    <property type="protein sequence ID" value="WOT04430.1"/>
    <property type="molecule type" value="Genomic_DNA"/>
</dbReference>
<name>A0ABZ0JVT6_9GAMM</name>
<keyword evidence="3" id="KW-1185">Reference proteome</keyword>
<dbReference type="NCBIfam" id="TIGR01488">
    <property type="entry name" value="HAD-SF-IB"/>
    <property type="match status" value="1"/>
</dbReference>
<dbReference type="InterPro" id="IPR036412">
    <property type="entry name" value="HAD-like_sf"/>
</dbReference>
<dbReference type="GO" id="GO:0016787">
    <property type="term" value="F:hydrolase activity"/>
    <property type="evidence" value="ECO:0007669"/>
    <property type="project" value="UniProtKB-KW"/>
</dbReference>
<gene>
    <name evidence="2" type="ORF">RGE70_14025</name>
</gene>
<dbReference type="Proteomes" id="UP001529491">
    <property type="component" value="Chromosome"/>
</dbReference>
<accession>A0ABZ0JVT6</accession>
<dbReference type="Gene3D" id="3.40.50.1000">
    <property type="entry name" value="HAD superfamily/HAD-like"/>
    <property type="match status" value="1"/>
</dbReference>
<protein>
    <submittedName>
        <fullName evidence="2">HAD-IB family hydrolase</fullName>
    </submittedName>
</protein>
<keyword evidence="1" id="KW-0472">Membrane</keyword>
<feature type="transmembrane region" description="Helical" evidence="1">
    <location>
        <begin position="21"/>
        <end position="45"/>
    </location>
</feature>
<proteinExistence type="predicted"/>
<dbReference type="Pfam" id="PF12710">
    <property type="entry name" value="HAD"/>
    <property type="match status" value="1"/>
</dbReference>
<keyword evidence="1" id="KW-1133">Transmembrane helix</keyword>
<dbReference type="InterPro" id="IPR023214">
    <property type="entry name" value="HAD_sf"/>
</dbReference>
<evidence type="ECO:0000313" key="2">
    <source>
        <dbReference type="EMBL" id="WOT04430.1"/>
    </source>
</evidence>
<dbReference type="InterPro" id="IPR050582">
    <property type="entry name" value="HAD-like_SerB"/>
</dbReference>
<dbReference type="Gene3D" id="1.20.1440.100">
    <property type="entry name" value="SG protein - dephosphorylation function"/>
    <property type="match status" value="1"/>
</dbReference>
<sequence>MNLALFDFDGTLTRHDMYTRFVIYSASPLRLVLGGIMLSPLFLLYKLKLIPARKLRPLVSYFAFAGRDKKTVAAIGRKFAGSIIQHSIRPEMLETLLNHKANGDRVVLVSASLDIYLRPWCESIGIGLICSEMSVKRGQYTGRYVAGDCNSELKASLVQASYPLDDFDEVFAYGDTNEDLAMLAIADYAYMNGVKV</sequence>
<dbReference type="NCBIfam" id="TIGR01490">
    <property type="entry name" value="HAD-SF-IB-hyp1"/>
    <property type="match status" value="1"/>
</dbReference>
<dbReference type="PANTHER" id="PTHR43344">
    <property type="entry name" value="PHOSPHOSERINE PHOSPHATASE"/>
    <property type="match status" value="1"/>
</dbReference>
<evidence type="ECO:0000256" key="1">
    <source>
        <dbReference type="SAM" id="Phobius"/>
    </source>
</evidence>
<dbReference type="SUPFAM" id="SSF56784">
    <property type="entry name" value="HAD-like"/>
    <property type="match status" value="1"/>
</dbReference>
<organism evidence="2 3">
    <name type="scientific">Shewanella youngdeokensis</name>
    <dbReference type="NCBI Taxonomy" id="2999068"/>
    <lineage>
        <taxon>Bacteria</taxon>
        <taxon>Pseudomonadati</taxon>
        <taxon>Pseudomonadota</taxon>
        <taxon>Gammaproteobacteria</taxon>
        <taxon>Alteromonadales</taxon>
        <taxon>Shewanellaceae</taxon>
        <taxon>Shewanella</taxon>
    </lineage>
</organism>
<dbReference type="PANTHER" id="PTHR43344:SF14">
    <property type="entry name" value="HAD-IB FAMILY HYDROLASE"/>
    <property type="match status" value="1"/>
</dbReference>
<dbReference type="RefSeq" id="WP_310472059.1">
    <property type="nucleotide sequence ID" value="NZ_CP136522.1"/>
</dbReference>